<protein>
    <submittedName>
        <fullName evidence="1">Uncharacterized protein</fullName>
    </submittedName>
</protein>
<evidence type="ECO:0000313" key="1">
    <source>
        <dbReference type="EMBL" id="SVE06913.1"/>
    </source>
</evidence>
<reference evidence="1" key="1">
    <citation type="submission" date="2018-05" db="EMBL/GenBank/DDBJ databases">
        <authorList>
            <person name="Lanie J.A."/>
            <person name="Ng W.-L."/>
            <person name="Kazmierczak K.M."/>
            <person name="Andrzejewski T.M."/>
            <person name="Davidsen T.M."/>
            <person name="Wayne K.J."/>
            <person name="Tettelin H."/>
            <person name="Glass J.I."/>
            <person name="Rusch D."/>
            <person name="Podicherti R."/>
            <person name="Tsui H.-C.T."/>
            <person name="Winkler M.E."/>
        </authorList>
    </citation>
    <scope>NUCLEOTIDE SEQUENCE</scope>
</reference>
<sequence length="74" mass="8777">MVIRGTGVDFDPTFHFDQKLRVGFSDVVMNRMVHKHIFKWQHFAVDRKLQRGLHHLLNRVFHRLQTKGISLILG</sequence>
<proteinExistence type="predicted"/>
<name>A0A383AH52_9ZZZZ</name>
<organism evidence="1">
    <name type="scientific">marine metagenome</name>
    <dbReference type="NCBI Taxonomy" id="408172"/>
    <lineage>
        <taxon>unclassified sequences</taxon>
        <taxon>metagenomes</taxon>
        <taxon>ecological metagenomes</taxon>
    </lineage>
</organism>
<dbReference type="AlphaFoldDB" id="A0A383AH52"/>
<accession>A0A383AH52</accession>
<dbReference type="EMBL" id="UINC01191995">
    <property type="protein sequence ID" value="SVE06913.1"/>
    <property type="molecule type" value="Genomic_DNA"/>
</dbReference>
<feature type="non-terminal residue" evidence="1">
    <location>
        <position position="74"/>
    </location>
</feature>
<gene>
    <name evidence="1" type="ORF">METZ01_LOCUS459767</name>
</gene>